<evidence type="ECO:0000313" key="4">
    <source>
        <dbReference type="EMBL" id="KAF1944004.1"/>
    </source>
</evidence>
<proteinExistence type="inferred from homology"/>
<dbReference type="EMBL" id="ML976020">
    <property type="protein sequence ID" value="KAF1944004.1"/>
    <property type="molecule type" value="Genomic_DNA"/>
</dbReference>
<evidence type="ECO:0000313" key="5">
    <source>
        <dbReference type="Proteomes" id="UP000800038"/>
    </source>
</evidence>
<dbReference type="InterPro" id="IPR051468">
    <property type="entry name" value="Fungal_SecMetab_SDRs"/>
</dbReference>
<dbReference type="PANTHER" id="PTHR43544:SF7">
    <property type="entry name" value="NADB-LER2"/>
    <property type="match status" value="1"/>
</dbReference>
<evidence type="ECO:0000256" key="3">
    <source>
        <dbReference type="ARBA" id="ARBA00023002"/>
    </source>
</evidence>
<sequence length="250" mass="26456">MSTSTVVFITGAGRGIGKGLTQAYLQRPNHTVVGSVRDSTSPVYEELKKLPAAEGSRLILVTIDSSKLEDPAKAVKTAKEAGIDHIDIVIANAGTSPSPGPLETADLKEVVDALNVNTMSPIALYQAAKPLLEKSAKPIWISVSSAAGSIGNVPIYQTHWLLGYGMSKAAMNFFTMAIHGAQPNFIAYALHPGLVQTELGNAGAKMQGMEIAPITLEDSCAKLMASADNATREKTSGRFLDIMTDGEFPW</sequence>
<protein>
    <submittedName>
        <fullName evidence="4">NAD(P)-binding protein</fullName>
    </submittedName>
</protein>
<reference evidence="4" key="1">
    <citation type="journal article" date="2020" name="Stud. Mycol.">
        <title>101 Dothideomycetes genomes: a test case for predicting lifestyles and emergence of pathogens.</title>
        <authorList>
            <person name="Haridas S."/>
            <person name="Albert R."/>
            <person name="Binder M."/>
            <person name="Bloem J."/>
            <person name="Labutti K."/>
            <person name="Salamov A."/>
            <person name="Andreopoulos B."/>
            <person name="Baker S."/>
            <person name="Barry K."/>
            <person name="Bills G."/>
            <person name="Bluhm B."/>
            <person name="Cannon C."/>
            <person name="Castanera R."/>
            <person name="Culley D."/>
            <person name="Daum C."/>
            <person name="Ezra D."/>
            <person name="Gonzalez J."/>
            <person name="Henrissat B."/>
            <person name="Kuo A."/>
            <person name="Liang C."/>
            <person name="Lipzen A."/>
            <person name="Lutzoni F."/>
            <person name="Magnuson J."/>
            <person name="Mondo S."/>
            <person name="Nolan M."/>
            <person name="Ohm R."/>
            <person name="Pangilinan J."/>
            <person name="Park H.-J."/>
            <person name="Ramirez L."/>
            <person name="Alfaro M."/>
            <person name="Sun H."/>
            <person name="Tritt A."/>
            <person name="Yoshinaga Y."/>
            <person name="Zwiers L.-H."/>
            <person name="Turgeon B."/>
            <person name="Goodwin S."/>
            <person name="Spatafora J."/>
            <person name="Crous P."/>
            <person name="Grigoriev I."/>
        </authorList>
    </citation>
    <scope>NUCLEOTIDE SEQUENCE</scope>
    <source>
        <strain evidence="4">CBS 161.51</strain>
    </source>
</reference>
<dbReference type="AlphaFoldDB" id="A0A6A5SWB1"/>
<keyword evidence="2" id="KW-0521">NADP</keyword>
<dbReference type="GO" id="GO:0016491">
    <property type="term" value="F:oxidoreductase activity"/>
    <property type="evidence" value="ECO:0007669"/>
    <property type="project" value="UniProtKB-KW"/>
</dbReference>
<dbReference type="GO" id="GO:0005737">
    <property type="term" value="C:cytoplasm"/>
    <property type="evidence" value="ECO:0007669"/>
    <property type="project" value="TreeGrafter"/>
</dbReference>
<keyword evidence="5" id="KW-1185">Reference proteome</keyword>
<dbReference type="CDD" id="cd05325">
    <property type="entry name" value="carb_red_sniffer_like_SDR_c"/>
    <property type="match status" value="1"/>
</dbReference>
<organism evidence="4 5">
    <name type="scientific">Clathrospora elynae</name>
    <dbReference type="NCBI Taxonomy" id="706981"/>
    <lineage>
        <taxon>Eukaryota</taxon>
        <taxon>Fungi</taxon>
        <taxon>Dikarya</taxon>
        <taxon>Ascomycota</taxon>
        <taxon>Pezizomycotina</taxon>
        <taxon>Dothideomycetes</taxon>
        <taxon>Pleosporomycetidae</taxon>
        <taxon>Pleosporales</taxon>
        <taxon>Diademaceae</taxon>
        <taxon>Clathrospora</taxon>
    </lineage>
</organism>
<dbReference type="InterPro" id="IPR036291">
    <property type="entry name" value="NAD(P)-bd_dom_sf"/>
</dbReference>
<accession>A0A6A5SWB1</accession>
<dbReference type="PANTHER" id="PTHR43544">
    <property type="entry name" value="SHORT-CHAIN DEHYDROGENASE/REDUCTASE"/>
    <property type="match status" value="1"/>
</dbReference>
<dbReference type="Proteomes" id="UP000800038">
    <property type="component" value="Unassembled WGS sequence"/>
</dbReference>
<dbReference type="InterPro" id="IPR002347">
    <property type="entry name" value="SDR_fam"/>
</dbReference>
<name>A0A6A5SWB1_9PLEO</name>
<dbReference type="Gene3D" id="3.40.50.720">
    <property type="entry name" value="NAD(P)-binding Rossmann-like Domain"/>
    <property type="match status" value="1"/>
</dbReference>
<dbReference type="OrthoDB" id="9876299at2759"/>
<keyword evidence="3" id="KW-0560">Oxidoreductase</keyword>
<dbReference type="Pfam" id="PF00106">
    <property type="entry name" value="adh_short"/>
    <property type="match status" value="1"/>
</dbReference>
<gene>
    <name evidence="4" type="ORF">EJ02DRAFT_501778</name>
</gene>
<comment type="similarity">
    <text evidence="1">Belongs to the short-chain dehydrogenases/reductases (SDR) family.</text>
</comment>
<dbReference type="PRINTS" id="PR00081">
    <property type="entry name" value="GDHRDH"/>
</dbReference>
<dbReference type="SUPFAM" id="SSF51735">
    <property type="entry name" value="NAD(P)-binding Rossmann-fold domains"/>
    <property type="match status" value="1"/>
</dbReference>
<evidence type="ECO:0000256" key="2">
    <source>
        <dbReference type="ARBA" id="ARBA00022857"/>
    </source>
</evidence>
<evidence type="ECO:0000256" key="1">
    <source>
        <dbReference type="ARBA" id="ARBA00006484"/>
    </source>
</evidence>